<dbReference type="Proteomes" id="UP000650533">
    <property type="component" value="Chromosome 10"/>
</dbReference>
<accession>A0A8H8SYR7</accession>
<reference evidence="2" key="1">
    <citation type="submission" date="2020-05" db="EMBL/GenBank/DDBJ databases">
        <title>Evolutionary and genomic comparisons of hybrid uninucleate and nonhybrid Rhizoctonia fungi.</title>
        <authorList>
            <person name="Li C."/>
            <person name="Chen X."/>
        </authorList>
    </citation>
    <scope>NUCLEOTIDE SEQUENCE</scope>
    <source>
        <strain evidence="2">AG-1 IA</strain>
    </source>
</reference>
<evidence type="ECO:0000313" key="2">
    <source>
        <dbReference type="EMBL" id="QRW23531.1"/>
    </source>
</evidence>
<name>A0A8H8SYR7_9AGAM</name>
<proteinExistence type="predicted"/>
<sequence length="210" mass="22670">MFTHAVSNIPSTCSGIPHPYSCPSSCSSQCSLAACSQPPSHTPSPPPTDLPQMEPEPTITTLLKAIQVLTTQVGSLQDQVRSQGKQLTQLTTLCKETNNLIGDKDQGQGKPITMAGPVTPPDQQGGQTNCPKMVRPGRLSLANPFWPIRNTVGYKSEEEEPRGAAPNAPRWSCWTPLREILGVAKQHNGLIGCSSGWHYTATNLTKKSKW</sequence>
<dbReference type="AlphaFoldDB" id="A0A8H8SYR7"/>
<evidence type="ECO:0000313" key="3">
    <source>
        <dbReference type="Proteomes" id="UP000650533"/>
    </source>
</evidence>
<organism evidence="2 3">
    <name type="scientific">Rhizoctonia solani</name>
    <dbReference type="NCBI Taxonomy" id="456999"/>
    <lineage>
        <taxon>Eukaryota</taxon>
        <taxon>Fungi</taxon>
        <taxon>Dikarya</taxon>
        <taxon>Basidiomycota</taxon>
        <taxon>Agaricomycotina</taxon>
        <taxon>Agaricomycetes</taxon>
        <taxon>Cantharellales</taxon>
        <taxon>Ceratobasidiaceae</taxon>
        <taxon>Rhizoctonia</taxon>
    </lineage>
</organism>
<dbReference type="KEGG" id="rsx:RhiXN_08567"/>
<dbReference type="GeneID" id="67030846"/>
<protein>
    <submittedName>
        <fullName evidence="2">Uncharacterized protein</fullName>
    </submittedName>
</protein>
<feature type="compositionally biased region" description="Pro residues" evidence="1">
    <location>
        <begin position="40"/>
        <end position="49"/>
    </location>
</feature>
<feature type="region of interest" description="Disordered" evidence="1">
    <location>
        <begin position="35"/>
        <end position="54"/>
    </location>
</feature>
<dbReference type="RefSeq" id="XP_043183768.1">
    <property type="nucleotide sequence ID" value="XM_043328383.1"/>
</dbReference>
<dbReference type="EMBL" id="CP059667">
    <property type="protein sequence ID" value="QRW23531.1"/>
    <property type="molecule type" value="Genomic_DNA"/>
</dbReference>
<gene>
    <name evidence="2" type="ORF">RhiXN_08567</name>
</gene>
<evidence type="ECO:0000256" key="1">
    <source>
        <dbReference type="SAM" id="MobiDB-lite"/>
    </source>
</evidence>